<feature type="region of interest" description="Disordered" evidence="9">
    <location>
        <begin position="28"/>
        <end position="70"/>
    </location>
</feature>
<dbReference type="PROSITE" id="PS50032">
    <property type="entry name" value="KA1"/>
    <property type="match status" value="1"/>
</dbReference>
<dbReference type="EC" id="2.7.11.1" evidence="1"/>
<feature type="compositionally biased region" description="Low complexity" evidence="9">
    <location>
        <begin position="52"/>
        <end position="64"/>
    </location>
</feature>
<evidence type="ECO:0000256" key="2">
    <source>
        <dbReference type="ARBA" id="ARBA00022527"/>
    </source>
</evidence>
<evidence type="ECO:0000313" key="12">
    <source>
        <dbReference type="Proteomes" id="UP000270924"/>
    </source>
</evidence>
<dbReference type="Gene3D" id="3.30.310.80">
    <property type="entry name" value="Kinase associated domain 1, KA1"/>
    <property type="match status" value="1"/>
</dbReference>
<dbReference type="InterPro" id="IPR001772">
    <property type="entry name" value="KA1_dom"/>
</dbReference>
<evidence type="ECO:0000313" key="11">
    <source>
        <dbReference type="EMBL" id="VDM13840.1"/>
    </source>
</evidence>
<protein>
    <recommendedName>
        <fullName evidence="1">non-specific serine/threonine protein kinase</fullName>
        <ecNumber evidence="1">2.7.11.1</ecNumber>
    </recommendedName>
</protein>
<keyword evidence="5" id="KW-0418">Kinase</keyword>
<accession>A0A3P7DUU3</accession>
<dbReference type="OMA" id="KGDSWCY"/>
<keyword evidence="2" id="KW-0723">Serine/threonine-protein kinase</keyword>
<dbReference type="SUPFAM" id="SSF103243">
    <property type="entry name" value="KA1-like"/>
    <property type="match status" value="1"/>
</dbReference>
<evidence type="ECO:0000256" key="4">
    <source>
        <dbReference type="ARBA" id="ARBA00022741"/>
    </source>
</evidence>
<organism evidence="11 12">
    <name type="scientific">Wuchereria bancrofti</name>
    <dbReference type="NCBI Taxonomy" id="6293"/>
    <lineage>
        <taxon>Eukaryota</taxon>
        <taxon>Metazoa</taxon>
        <taxon>Ecdysozoa</taxon>
        <taxon>Nematoda</taxon>
        <taxon>Chromadorea</taxon>
        <taxon>Rhabditida</taxon>
        <taxon>Spirurina</taxon>
        <taxon>Spiruromorpha</taxon>
        <taxon>Filarioidea</taxon>
        <taxon>Onchocercidae</taxon>
        <taxon>Wuchereria</taxon>
    </lineage>
</organism>
<evidence type="ECO:0000256" key="6">
    <source>
        <dbReference type="ARBA" id="ARBA00022840"/>
    </source>
</evidence>
<dbReference type="GO" id="GO:0004674">
    <property type="term" value="F:protein serine/threonine kinase activity"/>
    <property type="evidence" value="ECO:0007669"/>
    <property type="project" value="UniProtKB-KW"/>
</dbReference>
<evidence type="ECO:0000259" key="10">
    <source>
        <dbReference type="PROSITE" id="PS50032"/>
    </source>
</evidence>
<dbReference type="OrthoDB" id="193931at2759"/>
<gene>
    <name evidence="11" type="ORF">WBA_LOCUS7226</name>
</gene>
<feature type="domain" description="KA1" evidence="10">
    <location>
        <begin position="148"/>
        <end position="200"/>
    </location>
</feature>
<evidence type="ECO:0000256" key="5">
    <source>
        <dbReference type="ARBA" id="ARBA00022777"/>
    </source>
</evidence>
<name>A0A3P7DUU3_WUCBA</name>
<dbReference type="Proteomes" id="UP000270924">
    <property type="component" value="Unassembled WGS sequence"/>
</dbReference>
<dbReference type="Pfam" id="PF02149">
    <property type="entry name" value="KA1"/>
    <property type="match status" value="1"/>
</dbReference>
<dbReference type="GO" id="GO:0005524">
    <property type="term" value="F:ATP binding"/>
    <property type="evidence" value="ECO:0007669"/>
    <property type="project" value="UniProtKB-KW"/>
</dbReference>
<keyword evidence="12" id="KW-1185">Reference proteome</keyword>
<reference evidence="11 12" key="1">
    <citation type="submission" date="2018-11" db="EMBL/GenBank/DDBJ databases">
        <authorList>
            <consortium name="Pathogen Informatics"/>
        </authorList>
    </citation>
    <scope>NUCLEOTIDE SEQUENCE [LARGE SCALE GENOMIC DNA]</scope>
</reference>
<dbReference type="CDD" id="cd12198">
    <property type="entry name" value="MELK_C"/>
    <property type="match status" value="1"/>
</dbReference>
<dbReference type="EMBL" id="UYWW01004952">
    <property type="protein sequence ID" value="VDM13840.1"/>
    <property type="molecule type" value="Genomic_DNA"/>
</dbReference>
<evidence type="ECO:0000256" key="3">
    <source>
        <dbReference type="ARBA" id="ARBA00022679"/>
    </source>
</evidence>
<dbReference type="InterPro" id="IPR028375">
    <property type="entry name" value="KA1/Ssp2_C"/>
</dbReference>
<evidence type="ECO:0000256" key="9">
    <source>
        <dbReference type="SAM" id="MobiDB-lite"/>
    </source>
</evidence>
<keyword evidence="4" id="KW-0547">Nucleotide-binding</keyword>
<sequence>MHGFIKICDERPRSNLYATPLRVPLSCTSSAKMRSRSMERSEASPRTPIQGAAPRSARSPRSSSKTPRLRQRVFASLERQADKMINLLTPRKVKNNQPEMLKQTKTMVNVSITSSKNPDRVRRELIRVFAEQNITTDYHGWKISGRKKDEFNRMMTVELEVVWIEMGNKEKLVGVKRKRLNGDAFLYKKVCEQVLQLAGL</sequence>
<evidence type="ECO:0000256" key="8">
    <source>
        <dbReference type="ARBA" id="ARBA00048679"/>
    </source>
</evidence>
<keyword evidence="6" id="KW-0067">ATP-binding</keyword>
<evidence type="ECO:0000256" key="7">
    <source>
        <dbReference type="ARBA" id="ARBA00047899"/>
    </source>
</evidence>
<comment type="catalytic activity">
    <reaction evidence="8">
        <text>L-seryl-[protein] + ATP = O-phospho-L-seryl-[protein] + ADP + H(+)</text>
        <dbReference type="Rhea" id="RHEA:17989"/>
        <dbReference type="Rhea" id="RHEA-COMP:9863"/>
        <dbReference type="Rhea" id="RHEA-COMP:11604"/>
        <dbReference type="ChEBI" id="CHEBI:15378"/>
        <dbReference type="ChEBI" id="CHEBI:29999"/>
        <dbReference type="ChEBI" id="CHEBI:30616"/>
        <dbReference type="ChEBI" id="CHEBI:83421"/>
        <dbReference type="ChEBI" id="CHEBI:456216"/>
        <dbReference type="EC" id="2.7.11.1"/>
    </reaction>
</comment>
<evidence type="ECO:0000256" key="1">
    <source>
        <dbReference type="ARBA" id="ARBA00012513"/>
    </source>
</evidence>
<proteinExistence type="predicted"/>
<keyword evidence="3" id="KW-0808">Transferase</keyword>
<dbReference type="AlphaFoldDB" id="A0A3P7DUU3"/>
<comment type="catalytic activity">
    <reaction evidence="7">
        <text>L-threonyl-[protein] + ATP = O-phospho-L-threonyl-[protein] + ADP + H(+)</text>
        <dbReference type="Rhea" id="RHEA:46608"/>
        <dbReference type="Rhea" id="RHEA-COMP:11060"/>
        <dbReference type="Rhea" id="RHEA-COMP:11605"/>
        <dbReference type="ChEBI" id="CHEBI:15378"/>
        <dbReference type="ChEBI" id="CHEBI:30013"/>
        <dbReference type="ChEBI" id="CHEBI:30616"/>
        <dbReference type="ChEBI" id="CHEBI:61977"/>
        <dbReference type="ChEBI" id="CHEBI:456216"/>
        <dbReference type="EC" id="2.7.11.1"/>
    </reaction>
</comment>
<dbReference type="InParanoid" id="A0A3P7DUU3"/>